<organism evidence="2 3">
    <name type="scientific">Bacillus aerius</name>
    <dbReference type="NCBI Taxonomy" id="293388"/>
    <lineage>
        <taxon>Bacteria</taxon>
        <taxon>Bacillati</taxon>
        <taxon>Bacillota</taxon>
        <taxon>Bacilli</taxon>
        <taxon>Bacillales</taxon>
        <taxon>Bacillaceae</taxon>
        <taxon>Bacillus</taxon>
    </lineage>
</organism>
<dbReference type="EMBL" id="JACJIG010000002">
    <property type="protein sequence ID" value="MBA8917898.1"/>
    <property type="molecule type" value="Genomic_DNA"/>
</dbReference>
<evidence type="ECO:0000313" key="3">
    <source>
        <dbReference type="Proteomes" id="UP000517315"/>
    </source>
</evidence>
<feature type="region of interest" description="Disordered" evidence="1">
    <location>
        <begin position="1"/>
        <end position="22"/>
    </location>
</feature>
<gene>
    <name evidence="2" type="ORF">HNP39_001619</name>
</gene>
<name>A0ABR6B1Y6_9BACI</name>
<keyword evidence="3" id="KW-1185">Reference proteome</keyword>
<dbReference type="Proteomes" id="UP000517315">
    <property type="component" value="Unassembled WGS sequence"/>
</dbReference>
<sequence>MKKMRERDALKKASQRVDKPSHSVSVLRFGAHECQIRSAPMLVLPRAAKVFYHA</sequence>
<accession>A0ABR6B1Y6</accession>
<evidence type="ECO:0000313" key="2">
    <source>
        <dbReference type="EMBL" id="MBA8917898.1"/>
    </source>
</evidence>
<proteinExistence type="predicted"/>
<evidence type="ECO:0000256" key="1">
    <source>
        <dbReference type="SAM" id="MobiDB-lite"/>
    </source>
</evidence>
<feature type="compositionally biased region" description="Basic and acidic residues" evidence="1">
    <location>
        <begin position="1"/>
        <end position="21"/>
    </location>
</feature>
<protein>
    <submittedName>
        <fullName evidence="2">Uncharacterized protein</fullName>
    </submittedName>
</protein>
<comment type="caution">
    <text evidence="2">The sequence shown here is derived from an EMBL/GenBank/DDBJ whole genome shotgun (WGS) entry which is preliminary data.</text>
</comment>
<reference evidence="2 3" key="1">
    <citation type="submission" date="2020-08" db="EMBL/GenBank/DDBJ databases">
        <title>Functional genomics of gut bacteria from endangered species of beetles.</title>
        <authorList>
            <person name="Carlos-Shanley C."/>
        </authorList>
    </citation>
    <scope>NUCLEOTIDE SEQUENCE [LARGE SCALE GENOMIC DNA]</scope>
    <source>
        <strain evidence="2 3">S00152</strain>
    </source>
</reference>